<organism evidence="1 2">
    <name type="scientific">Candidatus Obscuribacter phosphatis</name>
    <dbReference type="NCBI Taxonomy" id="1906157"/>
    <lineage>
        <taxon>Bacteria</taxon>
        <taxon>Bacillati</taxon>
        <taxon>Candidatus Melainabacteria</taxon>
        <taxon>Candidatus Obscuribacterales</taxon>
        <taxon>Candidatus Obscuribacteraceae</taxon>
        <taxon>Candidatus Obscuribacter</taxon>
    </lineage>
</organism>
<protein>
    <submittedName>
        <fullName evidence="1">Uncharacterized protein</fullName>
    </submittedName>
</protein>
<dbReference type="EMBL" id="JAFLCK010000015">
    <property type="protein sequence ID" value="MBN8661035.1"/>
    <property type="molecule type" value="Genomic_DNA"/>
</dbReference>
<gene>
    <name evidence="1" type="ORF">J0M35_11770</name>
</gene>
<evidence type="ECO:0000313" key="2">
    <source>
        <dbReference type="Proteomes" id="UP000664277"/>
    </source>
</evidence>
<reference evidence="1" key="1">
    <citation type="submission" date="2021-02" db="EMBL/GenBank/DDBJ databases">
        <title>Genome-Resolved Metagenomics of a Microbial Community Performing Photosynthetic Biological Nutrient Removal.</title>
        <authorList>
            <person name="Mcdaniel E.A."/>
        </authorList>
    </citation>
    <scope>NUCLEOTIDE SEQUENCE</scope>
    <source>
        <strain evidence="1">UWPOB_OBS1</strain>
    </source>
</reference>
<comment type="caution">
    <text evidence="1">The sequence shown here is derived from an EMBL/GenBank/DDBJ whole genome shotgun (WGS) entry which is preliminary data.</text>
</comment>
<evidence type="ECO:0000313" key="1">
    <source>
        <dbReference type="EMBL" id="MBN8661035.1"/>
    </source>
</evidence>
<dbReference type="Proteomes" id="UP000664277">
    <property type="component" value="Unassembled WGS sequence"/>
</dbReference>
<sequence length="351" mass="38316">MKLPREELCQVLSLQSFVAQSHDVFASLLAPGERFIGVYLNESDDFFLLTDIGLHYIKGEIARFVPFTSLAAIELNVSPELVLRLKDGSKVTIQVRNFTEECADILVVKSFLESVLKFLEVPQHSEIGKISNAEDLKRFLVTYRGLPSDLVLRSLAGALASEELPEILARAGIARSFSSEPQLWQALAVLLTCRSGESLKAELSGLEASLPISNNQPISPDDGKLAEPSIETLSLLDEGCLRVLADAIEAVKQAGLGVLTAEYLLFSLARAYPDSVRESFGESFDIQKLKRSLPKENEAKSYAGGKAIFYSRTTVAVLEQARSLSLTEGDGRISATDLAFAAQIILEKAYS</sequence>
<dbReference type="AlphaFoldDB" id="A0A8J7PLU8"/>
<name>A0A8J7PLU8_9BACT</name>
<accession>A0A8J7PLU8</accession>
<proteinExistence type="predicted"/>